<reference evidence="1 2" key="1">
    <citation type="submission" date="2017-09" db="EMBL/GenBank/DDBJ databases">
        <title>Large-scale bioinformatics analysis of Bacillus genomes uncovers conserved roles of natural products in bacterial physiology.</title>
        <authorList>
            <consortium name="Agbiome Team Llc"/>
            <person name="Bleich R.M."/>
            <person name="Grubbs K.J."/>
            <person name="Santa Maria K.C."/>
            <person name="Allen S.E."/>
            <person name="Farag S."/>
            <person name="Shank E.A."/>
            <person name="Bowers A."/>
        </authorList>
    </citation>
    <scope>NUCLEOTIDE SEQUENCE [LARGE SCALE GENOMIC DNA]</scope>
    <source>
        <strain evidence="1 2">AFS040105</strain>
    </source>
</reference>
<gene>
    <name evidence="1" type="ORF">COD19_21745</name>
</gene>
<evidence type="ECO:0000313" key="1">
    <source>
        <dbReference type="EMBL" id="PGT98468.1"/>
    </source>
</evidence>
<evidence type="ECO:0000313" key="2">
    <source>
        <dbReference type="Proteomes" id="UP000225766"/>
    </source>
</evidence>
<name>A0A2C1LKR2_BACCE</name>
<accession>A0A2C1LKR2</accession>
<dbReference type="Proteomes" id="UP000225766">
    <property type="component" value="Unassembled WGS sequence"/>
</dbReference>
<dbReference type="AlphaFoldDB" id="A0A2C1LKR2"/>
<organism evidence="1 2">
    <name type="scientific">Bacillus cereus</name>
    <dbReference type="NCBI Taxonomy" id="1396"/>
    <lineage>
        <taxon>Bacteria</taxon>
        <taxon>Bacillati</taxon>
        <taxon>Bacillota</taxon>
        <taxon>Bacilli</taxon>
        <taxon>Bacillales</taxon>
        <taxon>Bacillaceae</taxon>
        <taxon>Bacillus</taxon>
        <taxon>Bacillus cereus group</taxon>
    </lineage>
</organism>
<protein>
    <submittedName>
        <fullName evidence="1">Uncharacterized protein</fullName>
    </submittedName>
</protein>
<proteinExistence type="predicted"/>
<dbReference type="EMBL" id="NUMG01000033">
    <property type="protein sequence ID" value="PGT98468.1"/>
    <property type="molecule type" value="Genomic_DNA"/>
</dbReference>
<comment type="caution">
    <text evidence="1">The sequence shown here is derived from an EMBL/GenBank/DDBJ whole genome shotgun (WGS) entry which is preliminary data.</text>
</comment>
<sequence length="72" mass="8980">MSISVSDELQLFAKELYRRKRKYEGNETVVLRICIFFLRKRNYFLFLYRKGVLYKKTETAHSRFCFFYYILK</sequence>